<dbReference type="AlphaFoldDB" id="A0A136JH15"/>
<gene>
    <name evidence="1" type="ORF">Micbo1qcDRAFT_170281</name>
</gene>
<evidence type="ECO:0000313" key="2">
    <source>
        <dbReference type="Proteomes" id="UP000070501"/>
    </source>
</evidence>
<name>A0A136JH15_9PEZI</name>
<reference evidence="2" key="1">
    <citation type="submission" date="2016-02" db="EMBL/GenBank/DDBJ databases">
        <title>Draft genome sequence of Microdochium bolleyi, a fungal endophyte of beachgrass.</title>
        <authorList>
            <consortium name="DOE Joint Genome Institute"/>
            <person name="David A.S."/>
            <person name="May G."/>
            <person name="Haridas S."/>
            <person name="Lim J."/>
            <person name="Wang M."/>
            <person name="Labutti K."/>
            <person name="Lipzen A."/>
            <person name="Barry K."/>
            <person name="Grigoriev I.V."/>
        </authorList>
    </citation>
    <scope>NUCLEOTIDE SEQUENCE [LARGE SCALE GENOMIC DNA]</scope>
    <source>
        <strain evidence="2">J235TASD1</strain>
    </source>
</reference>
<dbReference type="Proteomes" id="UP000070501">
    <property type="component" value="Unassembled WGS sequence"/>
</dbReference>
<dbReference type="InParanoid" id="A0A136JH15"/>
<sequence>MQALNFNTGAAFISAAAGMKTYGPQQPANVSGSEIAWAGGARLVYLSVACMFPLPSPLGGQPLGTRQNVLTLHRAQGQLPAMLAFNTYGTPVPHAKHAGCNLLETAERSHAEPALVHRMVKRSSSLACNARQAEDIARLGPAVPGQPECFPSAGIPANWRGDHECGLRRIGEFIFRFLRSRVPES</sequence>
<keyword evidence="2" id="KW-1185">Reference proteome</keyword>
<accession>A0A136JH15</accession>
<organism evidence="1 2">
    <name type="scientific">Microdochium bolleyi</name>
    <dbReference type="NCBI Taxonomy" id="196109"/>
    <lineage>
        <taxon>Eukaryota</taxon>
        <taxon>Fungi</taxon>
        <taxon>Dikarya</taxon>
        <taxon>Ascomycota</taxon>
        <taxon>Pezizomycotina</taxon>
        <taxon>Sordariomycetes</taxon>
        <taxon>Xylariomycetidae</taxon>
        <taxon>Xylariales</taxon>
        <taxon>Microdochiaceae</taxon>
        <taxon>Microdochium</taxon>
    </lineage>
</organism>
<proteinExistence type="predicted"/>
<dbReference type="EMBL" id="KQ964245">
    <property type="protein sequence ID" value="KXJ96455.1"/>
    <property type="molecule type" value="Genomic_DNA"/>
</dbReference>
<evidence type="ECO:0000313" key="1">
    <source>
        <dbReference type="EMBL" id="KXJ96455.1"/>
    </source>
</evidence>
<protein>
    <submittedName>
        <fullName evidence="1">Uncharacterized protein</fullName>
    </submittedName>
</protein>